<dbReference type="AlphaFoldDB" id="A0A5C3PMK5"/>
<name>A0A5C3PMK5_9APHY</name>
<evidence type="ECO:0000313" key="3">
    <source>
        <dbReference type="Proteomes" id="UP000308197"/>
    </source>
</evidence>
<gene>
    <name evidence="2" type="ORF">K466DRAFT_400714</name>
</gene>
<dbReference type="Proteomes" id="UP000308197">
    <property type="component" value="Unassembled WGS sequence"/>
</dbReference>
<keyword evidence="3" id="KW-1185">Reference proteome</keyword>
<organism evidence="2 3">
    <name type="scientific">Polyporus arcularius HHB13444</name>
    <dbReference type="NCBI Taxonomy" id="1314778"/>
    <lineage>
        <taxon>Eukaryota</taxon>
        <taxon>Fungi</taxon>
        <taxon>Dikarya</taxon>
        <taxon>Basidiomycota</taxon>
        <taxon>Agaricomycotina</taxon>
        <taxon>Agaricomycetes</taxon>
        <taxon>Polyporales</taxon>
        <taxon>Polyporaceae</taxon>
        <taxon>Polyporus</taxon>
    </lineage>
</organism>
<sequence>MSKGRRKSKTARGRQIGLSEPAGAPSTPSPEPQAKDSLASAGPETIQAATLIQEACSAHASSFSNGGLGRPSQAQSRQGPELPRHIPPTTLYLLPRIRSNSLYSERVRSHAAARSSATPLILQGLQEHCSRSPLARTGLYEANSMAISGSSLQRTEAVLYETDPACRTRKPWVRHAPSAGLVFACIYGGGPNSCIQVICNGTSSCTAKACKI</sequence>
<proteinExistence type="predicted"/>
<feature type="region of interest" description="Disordered" evidence="1">
    <location>
        <begin position="1"/>
        <end position="44"/>
    </location>
</feature>
<evidence type="ECO:0000313" key="2">
    <source>
        <dbReference type="EMBL" id="TFK90179.1"/>
    </source>
</evidence>
<feature type="compositionally biased region" description="Basic residues" evidence="1">
    <location>
        <begin position="1"/>
        <end position="12"/>
    </location>
</feature>
<dbReference type="InParanoid" id="A0A5C3PMK5"/>
<accession>A0A5C3PMK5</accession>
<dbReference type="EMBL" id="ML211053">
    <property type="protein sequence ID" value="TFK90179.1"/>
    <property type="molecule type" value="Genomic_DNA"/>
</dbReference>
<reference evidence="2 3" key="1">
    <citation type="journal article" date="2019" name="Nat. Ecol. Evol.">
        <title>Megaphylogeny resolves global patterns of mushroom evolution.</title>
        <authorList>
            <person name="Varga T."/>
            <person name="Krizsan K."/>
            <person name="Foldi C."/>
            <person name="Dima B."/>
            <person name="Sanchez-Garcia M."/>
            <person name="Sanchez-Ramirez S."/>
            <person name="Szollosi G.J."/>
            <person name="Szarkandi J.G."/>
            <person name="Papp V."/>
            <person name="Albert L."/>
            <person name="Andreopoulos W."/>
            <person name="Angelini C."/>
            <person name="Antonin V."/>
            <person name="Barry K.W."/>
            <person name="Bougher N.L."/>
            <person name="Buchanan P."/>
            <person name="Buyck B."/>
            <person name="Bense V."/>
            <person name="Catcheside P."/>
            <person name="Chovatia M."/>
            <person name="Cooper J."/>
            <person name="Damon W."/>
            <person name="Desjardin D."/>
            <person name="Finy P."/>
            <person name="Geml J."/>
            <person name="Haridas S."/>
            <person name="Hughes K."/>
            <person name="Justo A."/>
            <person name="Karasinski D."/>
            <person name="Kautmanova I."/>
            <person name="Kiss B."/>
            <person name="Kocsube S."/>
            <person name="Kotiranta H."/>
            <person name="LaButti K.M."/>
            <person name="Lechner B.E."/>
            <person name="Liimatainen K."/>
            <person name="Lipzen A."/>
            <person name="Lukacs Z."/>
            <person name="Mihaltcheva S."/>
            <person name="Morgado L.N."/>
            <person name="Niskanen T."/>
            <person name="Noordeloos M.E."/>
            <person name="Ohm R.A."/>
            <person name="Ortiz-Santana B."/>
            <person name="Ovrebo C."/>
            <person name="Racz N."/>
            <person name="Riley R."/>
            <person name="Savchenko A."/>
            <person name="Shiryaev A."/>
            <person name="Soop K."/>
            <person name="Spirin V."/>
            <person name="Szebenyi C."/>
            <person name="Tomsovsky M."/>
            <person name="Tulloss R.E."/>
            <person name="Uehling J."/>
            <person name="Grigoriev I.V."/>
            <person name="Vagvolgyi C."/>
            <person name="Papp T."/>
            <person name="Martin F.M."/>
            <person name="Miettinen O."/>
            <person name="Hibbett D.S."/>
            <person name="Nagy L.G."/>
        </authorList>
    </citation>
    <scope>NUCLEOTIDE SEQUENCE [LARGE SCALE GENOMIC DNA]</scope>
    <source>
        <strain evidence="2 3">HHB13444</strain>
    </source>
</reference>
<evidence type="ECO:0000256" key="1">
    <source>
        <dbReference type="SAM" id="MobiDB-lite"/>
    </source>
</evidence>
<protein>
    <submittedName>
        <fullName evidence="2">Uncharacterized protein</fullName>
    </submittedName>
</protein>
<feature type="region of interest" description="Disordered" evidence="1">
    <location>
        <begin position="61"/>
        <end position="87"/>
    </location>
</feature>